<dbReference type="Pfam" id="PF15364">
    <property type="entry name" value="PAXIP1_C"/>
    <property type="match status" value="1"/>
</dbReference>
<accession>A0A0P4W9H3</accession>
<reference evidence="2" key="1">
    <citation type="submission" date="2015-09" db="EMBL/GenBank/DDBJ databases">
        <title>Scylla olivacea transcriptome.</title>
        <authorList>
            <person name="Ikhwanuddin M."/>
        </authorList>
    </citation>
    <scope>NUCLEOTIDE SEQUENCE</scope>
</reference>
<evidence type="ECO:0000256" key="1">
    <source>
        <dbReference type="SAM" id="MobiDB-lite"/>
    </source>
</evidence>
<evidence type="ECO:0008006" key="3">
    <source>
        <dbReference type="Google" id="ProtNLM"/>
    </source>
</evidence>
<organism evidence="2">
    <name type="scientific">Scylla olivacea</name>
    <name type="common">Orange mud crab</name>
    <name type="synonym">Cancer olivacea</name>
    <dbReference type="NCBI Taxonomy" id="85551"/>
    <lineage>
        <taxon>Eukaryota</taxon>
        <taxon>Metazoa</taxon>
        <taxon>Ecdysozoa</taxon>
        <taxon>Arthropoda</taxon>
        <taxon>Crustacea</taxon>
        <taxon>Multicrustacea</taxon>
        <taxon>Malacostraca</taxon>
        <taxon>Eumalacostraca</taxon>
        <taxon>Eucarida</taxon>
        <taxon>Decapoda</taxon>
        <taxon>Pleocyemata</taxon>
        <taxon>Brachyura</taxon>
        <taxon>Eubrachyura</taxon>
        <taxon>Portunoidea</taxon>
        <taxon>Portunidae</taxon>
        <taxon>Portuninae</taxon>
        <taxon>Scylla</taxon>
    </lineage>
</organism>
<proteinExistence type="predicted"/>
<dbReference type="InterPro" id="IPR028213">
    <property type="entry name" value="PA1"/>
</dbReference>
<dbReference type="GO" id="GO:0030331">
    <property type="term" value="F:nuclear estrogen receptor binding"/>
    <property type="evidence" value="ECO:0007669"/>
    <property type="project" value="TreeGrafter"/>
</dbReference>
<sequence>MAGDAFLVECSDEEVEKGFTKTSYGYEPSSAEVVRLYEALAQDGTLSLAWRWELGRRLPTPSQSDSQSEKEEEESEKVDTSGFDFDEDTPSMRPAPRRTPGSSGLKGSAKKKTTNFENILANVRRHKKLEFREKSRSRKESSKK</sequence>
<dbReference type="AlphaFoldDB" id="A0A0P4W9H3"/>
<evidence type="ECO:0000313" key="2">
    <source>
        <dbReference type="EMBL" id="JAI65081.1"/>
    </source>
</evidence>
<dbReference type="PANTHER" id="PTHR28467">
    <property type="entry name" value="PAXIP1-ASSOCIATED GLUTAMATE-RICH PROTEIN 1"/>
    <property type="match status" value="1"/>
</dbReference>
<dbReference type="GO" id="GO:0044666">
    <property type="term" value="C:MLL3/4 complex"/>
    <property type="evidence" value="ECO:0007669"/>
    <property type="project" value="TreeGrafter"/>
</dbReference>
<dbReference type="GO" id="GO:0033148">
    <property type="term" value="P:positive regulation of intracellular estrogen receptor signaling pathway"/>
    <property type="evidence" value="ECO:0007669"/>
    <property type="project" value="TreeGrafter"/>
</dbReference>
<dbReference type="GO" id="GO:1902808">
    <property type="term" value="P:positive regulation of cell cycle G1/S phase transition"/>
    <property type="evidence" value="ECO:0007669"/>
    <property type="project" value="TreeGrafter"/>
</dbReference>
<name>A0A0P4W9H3_SCYOL</name>
<dbReference type="PANTHER" id="PTHR28467:SF1">
    <property type="entry name" value="PAXIP1-ASSOCIATED GLUTAMATE-RICH PROTEIN 1"/>
    <property type="match status" value="1"/>
</dbReference>
<feature type="region of interest" description="Disordered" evidence="1">
    <location>
        <begin position="58"/>
        <end position="119"/>
    </location>
</feature>
<protein>
    <recommendedName>
        <fullName evidence="3">PAXIP1-associated protein 1</fullName>
    </recommendedName>
</protein>
<dbReference type="EMBL" id="GDRN01062374">
    <property type="protein sequence ID" value="JAI65081.1"/>
    <property type="molecule type" value="Transcribed_RNA"/>
</dbReference>